<evidence type="ECO:0000259" key="7">
    <source>
        <dbReference type="PROSITE" id="PS50112"/>
    </source>
</evidence>
<dbReference type="CDD" id="cd01948">
    <property type="entry name" value="EAL"/>
    <property type="match status" value="1"/>
</dbReference>
<evidence type="ECO:0000259" key="8">
    <source>
        <dbReference type="PROSITE" id="PS50113"/>
    </source>
</evidence>
<dbReference type="SUPFAM" id="SSF55785">
    <property type="entry name" value="PYP-like sensor domain (PAS domain)"/>
    <property type="match status" value="1"/>
</dbReference>
<dbReference type="RefSeq" id="WP_342853863.1">
    <property type="nucleotide sequence ID" value="NZ_JBBMRA010000003.1"/>
</dbReference>
<dbReference type="SMART" id="SM00267">
    <property type="entry name" value="GGDEF"/>
    <property type="match status" value="1"/>
</dbReference>
<gene>
    <name evidence="11" type="ORF">WNY58_04590</name>
</gene>
<dbReference type="EMBL" id="JBBMRA010000003">
    <property type="protein sequence ID" value="MEM5535665.1"/>
    <property type="molecule type" value="Genomic_DNA"/>
</dbReference>
<dbReference type="InterPro" id="IPR000700">
    <property type="entry name" value="PAS-assoc_C"/>
</dbReference>
<dbReference type="Gene3D" id="3.20.20.450">
    <property type="entry name" value="EAL domain"/>
    <property type="match status" value="1"/>
</dbReference>
<dbReference type="InterPro" id="IPR043128">
    <property type="entry name" value="Rev_trsase/Diguanyl_cyclase"/>
</dbReference>
<dbReference type="SUPFAM" id="SSF55073">
    <property type="entry name" value="Nucleotide cyclase"/>
    <property type="match status" value="1"/>
</dbReference>
<keyword evidence="4 6" id="KW-1133">Transmembrane helix</keyword>
<dbReference type="CDD" id="cd00130">
    <property type="entry name" value="PAS"/>
    <property type="match status" value="1"/>
</dbReference>
<feature type="transmembrane region" description="Helical" evidence="6">
    <location>
        <begin position="12"/>
        <end position="34"/>
    </location>
</feature>
<accession>A0ABU9TPM3</accession>
<evidence type="ECO:0000256" key="4">
    <source>
        <dbReference type="ARBA" id="ARBA00022989"/>
    </source>
</evidence>
<dbReference type="InterPro" id="IPR004010">
    <property type="entry name" value="Double_Cache_2"/>
</dbReference>
<proteinExistence type="predicted"/>
<dbReference type="NCBIfam" id="TIGR00254">
    <property type="entry name" value="GGDEF"/>
    <property type="match status" value="1"/>
</dbReference>
<feature type="domain" description="EAL" evidence="9">
    <location>
        <begin position="699"/>
        <end position="950"/>
    </location>
</feature>
<dbReference type="InterPro" id="IPR033480">
    <property type="entry name" value="sCache_2"/>
</dbReference>
<dbReference type="InterPro" id="IPR001633">
    <property type="entry name" value="EAL_dom"/>
</dbReference>
<dbReference type="InterPro" id="IPR000014">
    <property type="entry name" value="PAS"/>
</dbReference>
<name>A0ABU9TPM3_9GAMM</name>
<evidence type="ECO:0000256" key="3">
    <source>
        <dbReference type="ARBA" id="ARBA00022692"/>
    </source>
</evidence>
<dbReference type="PANTHER" id="PTHR44757">
    <property type="entry name" value="DIGUANYLATE CYCLASE DGCP"/>
    <property type="match status" value="1"/>
</dbReference>
<feature type="domain" description="PAS" evidence="7">
    <location>
        <begin position="400"/>
        <end position="446"/>
    </location>
</feature>
<evidence type="ECO:0000256" key="6">
    <source>
        <dbReference type="SAM" id="Phobius"/>
    </source>
</evidence>
<dbReference type="InterPro" id="IPR001610">
    <property type="entry name" value="PAC"/>
</dbReference>
<dbReference type="InterPro" id="IPR035919">
    <property type="entry name" value="EAL_sf"/>
</dbReference>
<keyword evidence="5 6" id="KW-0472">Membrane</keyword>
<dbReference type="SMART" id="SM00091">
    <property type="entry name" value="PAS"/>
    <property type="match status" value="1"/>
</dbReference>
<dbReference type="SMART" id="SM01049">
    <property type="entry name" value="Cache_2"/>
    <property type="match status" value="1"/>
</dbReference>
<dbReference type="CDD" id="cd01949">
    <property type="entry name" value="GGDEF"/>
    <property type="match status" value="1"/>
</dbReference>
<reference evidence="11 12" key="1">
    <citation type="submission" date="2024-03" db="EMBL/GenBank/DDBJ databases">
        <title>Community enrichment and isolation of bacterial strains for fucoidan degradation.</title>
        <authorList>
            <person name="Sichert A."/>
        </authorList>
    </citation>
    <scope>NUCLEOTIDE SEQUENCE [LARGE SCALE GENOMIC DNA]</scope>
    <source>
        <strain evidence="11 12">AS76</strain>
    </source>
</reference>
<feature type="transmembrane region" description="Helical" evidence="6">
    <location>
        <begin position="354"/>
        <end position="376"/>
    </location>
</feature>
<dbReference type="Pfam" id="PF08269">
    <property type="entry name" value="dCache_2"/>
    <property type="match status" value="1"/>
</dbReference>
<keyword evidence="2" id="KW-1003">Cell membrane</keyword>
<organism evidence="11 12">
    <name type="scientific">Neptuniibacter pectenicola</name>
    <dbReference type="NCBI Taxonomy" id="1806669"/>
    <lineage>
        <taxon>Bacteria</taxon>
        <taxon>Pseudomonadati</taxon>
        <taxon>Pseudomonadota</taxon>
        <taxon>Gammaproteobacteria</taxon>
        <taxon>Oceanospirillales</taxon>
        <taxon>Oceanospirillaceae</taxon>
        <taxon>Neptuniibacter</taxon>
    </lineage>
</organism>
<evidence type="ECO:0000256" key="5">
    <source>
        <dbReference type="ARBA" id="ARBA00023136"/>
    </source>
</evidence>
<evidence type="ECO:0000256" key="2">
    <source>
        <dbReference type="ARBA" id="ARBA00022475"/>
    </source>
</evidence>
<dbReference type="PROSITE" id="PS50112">
    <property type="entry name" value="PAS"/>
    <property type="match status" value="1"/>
</dbReference>
<dbReference type="PROSITE" id="PS50883">
    <property type="entry name" value="EAL"/>
    <property type="match status" value="1"/>
</dbReference>
<dbReference type="Pfam" id="PF00990">
    <property type="entry name" value="GGDEF"/>
    <property type="match status" value="1"/>
</dbReference>
<dbReference type="NCBIfam" id="TIGR00229">
    <property type="entry name" value="sensory_box"/>
    <property type="match status" value="1"/>
</dbReference>
<evidence type="ECO:0000256" key="1">
    <source>
        <dbReference type="ARBA" id="ARBA00004651"/>
    </source>
</evidence>
<evidence type="ECO:0000259" key="10">
    <source>
        <dbReference type="PROSITE" id="PS50887"/>
    </source>
</evidence>
<keyword evidence="3 6" id="KW-0812">Transmembrane</keyword>
<dbReference type="InterPro" id="IPR035965">
    <property type="entry name" value="PAS-like_dom_sf"/>
</dbReference>
<evidence type="ECO:0000313" key="11">
    <source>
        <dbReference type="EMBL" id="MEM5535665.1"/>
    </source>
</evidence>
<feature type="domain" description="GGDEF" evidence="10">
    <location>
        <begin position="558"/>
        <end position="690"/>
    </location>
</feature>
<dbReference type="Pfam" id="PF13426">
    <property type="entry name" value="PAS_9"/>
    <property type="match status" value="1"/>
</dbReference>
<dbReference type="PANTHER" id="PTHR44757:SF2">
    <property type="entry name" value="BIOFILM ARCHITECTURE MAINTENANCE PROTEIN MBAA"/>
    <property type="match status" value="1"/>
</dbReference>
<protein>
    <submittedName>
        <fullName evidence="11">EAL domain-containing protein</fullName>
    </submittedName>
</protein>
<dbReference type="InterPro" id="IPR000160">
    <property type="entry name" value="GGDEF_dom"/>
</dbReference>
<comment type="subcellular location">
    <subcellularLocation>
        <location evidence="1">Cell membrane</location>
        <topology evidence="1">Multi-pass membrane protein</topology>
    </subcellularLocation>
</comment>
<dbReference type="Gene3D" id="3.30.450.20">
    <property type="entry name" value="PAS domain"/>
    <property type="match status" value="3"/>
</dbReference>
<feature type="domain" description="PAC" evidence="8">
    <location>
        <begin position="473"/>
        <end position="525"/>
    </location>
</feature>
<dbReference type="Gene3D" id="3.30.70.270">
    <property type="match status" value="1"/>
</dbReference>
<dbReference type="PROSITE" id="PS50113">
    <property type="entry name" value="PAC"/>
    <property type="match status" value="1"/>
</dbReference>
<dbReference type="Proteomes" id="UP001449225">
    <property type="component" value="Unassembled WGS sequence"/>
</dbReference>
<dbReference type="Pfam" id="PF00563">
    <property type="entry name" value="EAL"/>
    <property type="match status" value="1"/>
</dbReference>
<dbReference type="SMART" id="SM00086">
    <property type="entry name" value="PAC"/>
    <property type="match status" value="1"/>
</dbReference>
<evidence type="ECO:0000259" key="9">
    <source>
        <dbReference type="PROSITE" id="PS50883"/>
    </source>
</evidence>
<dbReference type="SUPFAM" id="SSF141868">
    <property type="entry name" value="EAL domain-like"/>
    <property type="match status" value="1"/>
</dbReference>
<evidence type="ECO:0000313" key="12">
    <source>
        <dbReference type="Proteomes" id="UP001449225"/>
    </source>
</evidence>
<keyword evidence="12" id="KW-1185">Reference proteome</keyword>
<sequence>MPQSQLHTFPRFLMLGTVAIAVALLVIVASHFLLKNHADNSQRLAALEQEFLQKGQDRVVQEVESAQDYIRYFVAQAETVLKEQARAEVLKAHTIATTIYVREHDRRPEAEVKTLITEALRGIRFFNGRGYIFIDDSAGTCILLPTSPSVEGTSLYDSQDDTGHYIMRGLLSAVDNTQGEGYSRYRWYPPQSEEQMLEKLTFVKKFEPYGWVMGAGDYLAHIEGDLKKQAIERLQAVHFGKYGYIFVMSQQGEILSTSGVSYQVSEPLNKEAQLLEKRIIAKIRNKAKQGGGFINYDWFLPNGEGPYPKISLVKNIEALDLILIAGFYPQEVKELLQEQVELLSQTQQEDRDQLYLFLIIVAVITLALSFIFSQWMKQKFAQYHQDIEQKKRELYRNEDQLQLASRVFDNASEGIMVTNAYNRIIAVNDAFVAITGYSSHDVMDKNPNFLRSGRHDETFYSDMWARLERDGQWSGEIWNRRKNGEVFPQWLSISTFLDEKGQVRNYIASIADLTERKAVEKKLEFLSDYDPLTNLPNRRLVGHRVDQTINVNKQNNAKQFALLYIDLDHFKNINDSLGHGFGDAILQKVAKRLKSLLREGDTVSRLSGDEFMILMSDLDHVELAVNLSERILHEVSRPLENDSHLTVTPSIGIAVYPNDGLSFDELLKNADAAVHFAKMQGRNNYQFFTTEMNHQASQRLHIETELRKAIKNNEFELFYQPQFDLKNNQLVGCEALIRWQHPEQGLVSPDAFIPLSEETGLIIQVGRWVLQQACMQGAKWISLSQTMVTMSVNVSVRQFRPELVDEVRSALMESGLPPRALVIEITESTLMHDEEATLVLLQELKNIGVQLSLDDFGTGYSSMAYLKRFNLDQLKIDRAFISDLPNDKDDAAITSAIIDVAHHFGLVTVAEGVETPEQVAFLANVGCVEGQGFLYEKPIPVGVFEEKYFA</sequence>
<dbReference type="InterPro" id="IPR029787">
    <property type="entry name" value="Nucleotide_cyclase"/>
</dbReference>
<dbReference type="SMART" id="SM00052">
    <property type="entry name" value="EAL"/>
    <property type="match status" value="1"/>
</dbReference>
<dbReference type="PROSITE" id="PS50887">
    <property type="entry name" value="GGDEF"/>
    <property type="match status" value="1"/>
</dbReference>
<dbReference type="InterPro" id="IPR052155">
    <property type="entry name" value="Biofilm_reg_signaling"/>
</dbReference>
<comment type="caution">
    <text evidence="11">The sequence shown here is derived from an EMBL/GenBank/DDBJ whole genome shotgun (WGS) entry which is preliminary data.</text>
</comment>